<dbReference type="InterPro" id="IPR023614">
    <property type="entry name" value="Porin_dom_sf"/>
</dbReference>
<evidence type="ECO:0000256" key="7">
    <source>
        <dbReference type="ARBA" id="ARBA00023065"/>
    </source>
</evidence>
<dbReference type="AlphaFoldDB" id="A0A5C6TYX1"/>
<name>A0A5C6TYX1_9BURK</name>
<keyword evidence="3" id="KW-0813">Transport</keyword>
<dbReference type="PANTHER" id="PTHR34501:SF9">
    <property type="entry name" value="MAJOR OUTER MEMBRANE PROTEIN P.IA"/>
    <property type="match status" value="1"/>
</dbReference>
<dbReference type="InterPro" id="IPR033900">
    <property type="entry name" value="Gram_neg_porin_domain"/>
</dbReference>
<dbReference type="GO" id="GO:0006811">
    <property type="term" value="P:monoatomic ion transport"/>
    <property type="evidence" value="ECO:0007669"/>
    <property type="project" value="UniProtKB-KW"/>
</dbReference>
<keyword evidence="9" id="KW-0472">Membrane</keyword>
<proteinExistence type="predicted"/>
<keyword evidence="6 11" id="KW-0732">Signal</keyword>
<evidence type="ECO:0000313" key="13">
    <source>
        <dbReference type="EMBL" id="TXC65549.1"/>
    </source>
</evidence>
<dbReference type="GO" id="GO:0015288">
    <property type="term" value="F:porin activity"/>
    <property type="evidence" value="ECO:0007669"/>
    <property type="project" value="UniProtKB-KW"/>
</dbReference>
<comment type="subcellular location">
    <subcellularLocation>
        <location evidence="1">Cell outer membrane</location>
        <topology evidence="1">Multi-pass membrane protein</topology>
    </subcellularLocation>
</comment>
<feature type="domain" description="Porin" evidence="12">
    <location>
        <begin position="14"/>
        <end position="317"/>
    </location>
</feature>
<evidence type="ECO:0000256" key="5">
    <source>
        <dbReference type="ARBA" id="ARBA00022692"/>
    </source>
</evidence>
<protein>
    <submittedName>
        <fullName evidence="13">Porin</fullName>
    </submittedName>
</protein>
<evidence type="ECO:0000256" key="1">
    <source>
        <dbReference type="ARBA" id="ARBA00004571"/>
    </source>
</evidence>
<evidence type="ECO:0000313" key="14">
    <source>
        <dbReference type="Proteomes" id="UP000321832"/>
    </source>
</evidence>
<evidence type="ECO:0000256" key="6">
    <source>
        <dbReference type="ARBA" id="ARBA00022729"/>
    </source>
</evidence>
<dbReference type="GO" id="GO:0009279">
    <property type="term" value="C:cell outer membrane"/>
    <property type="evidence" value="ECO:0007669"/>
    <property type="project" value="UniProtKB-SubCell"/>
</dbReference>
<keyword evidence="7" id="KW-0406">Ion transport</keyword>
<dbReference type="CDD" id="cd00342">
    <property type="entry name" value="gram_neg_porins"/>
    <property type="match status" value="1"/>
</dbReference>
<reference evidence="13 14" key="1">
    <citation type="submission" date="2019-08" db="EMBL/GenBank/DDBJ databases">
        <authorList>
            <person name="Khan S.A."/>
            <person name="Jeon C.O."/>
            <person name="Jeong S.E."/>
        </authorList>
    </citation>
    <scope>NUCLEOTIDE SEQUENCE [LARGE SCALE GENOMIC DNA]</scope>
    <source>
        <strain evidence="14">IMCC1728</strain>
    </source>
</reference>
<dbReference type="PANTHER" id="PTHR34501">
    <property type="entry name" value="PROTEIN YDDL-RELATED"/>
    <property type="match status" value="1"/>
</dbReference>
<evidence type="ECO:0000259" key="12">
    <source>
        <dbReference type="Pfam" id="PF13609"/>
    </source>
</evidence>
<keyword evidence="5" id="KW-0812">Transmembrane</keyword>
<evidence type="ECO:0000256" key="8">
    <source>
        <dbReference type="ARBA" id="ARBA00023114"/>
    </source>
</evidence>
<accession>A0A5C6TYX1</accession>
<dbReference type="Pfam" id="PF13609">
    <property type="entry name" value="Porin_4"/>
    <property type="match status" value="1"/>
</dbReference>
<keyword evidence="14" id="KW-1185">Reference proteome</keyword>
<comment type="subunit">
    <text evidence="2">Homotrimer.</text>
</comment>
<dbReference type="EMBL" id="VOPW01000001">
    <property type="protein sequence ID" value="TXC65549.1"/>
    <property type="molecule type" value="Genomic_DNA"/>
</dbReference>
<dbReference type="Gene3D" id="2.40.160.10">
    <property type="entry name" value="Porin"/>
    <property type="match status" value="1"/>
</dbReference>
<dbReference type="Proteomes" id="UP000321832">
    <property type="component" value="Unassembled WGS sequence"/>
</dbReference>
<evidence type="ECO:0000256" key="11">
    <source>
        <dbReference type="SAM" id="SignalP"/>
    </source>
</evidence>
<evidence type="ECO:0000256" key="2">
    <source>
        <dbReference type="ARBA" id="ARBA00011233"/>
    </source>
</evidence>
<evidence type="ECO:0000256" key="9">
    <source>
        <dbReference type="ARBA" id="ARBA00023136"/>
    </source>
</evidence>
<keyword evidence="10" id="KW-0998">Cell outer membrane</keyword>
<gene>
    <name evidence="13" type="ORF">FSC37_03885</name>
</gene>
<sequence length="332" mass="34735">MKRSSAFLCALIAASTALALPATALAQSSVTLSGLLDISAGQSKPAGNPNKTWNVDNGQMTTSWFGVSGTEDLGGGLSALFTLQSFMRADTGASGRFGADTFWARNAFVGLASSSFGRVTIGRNTTPFFVTTLSFNPFGDSFGYSPSIRHYFTSGTLTGDSGWSDSVLYTSPKIGGATAQLFMAAGEAGSNGRNHGVNLRWGSGALDTAFSWQDVKKDGATAVADTKSWQAAATYDFGVAKLFGQFGNVANKTSGNEYDITGLGASVPVGNGKVLAQWGQIKPETGAKRKTFSAGYDYFLSKRTDLYAVAMSDKVDGLSSGSAFSIGVRHRY</sequence>
<evidence type="ECO:0000256" key="3">
    <source>
        <dbReference type="ARBA" id="ARBA00022448"/>
    </source>
</evidence>
<dbReference type="SUPFAM" id="SSF56935">
    <property type="entry name" value="Porins"/>
    <property type="match status" value="1"/>
</dbReference>
<keyword evidence="8" id="KW-0626">Porin</keyword>
<comment type="caution">
    <text evidence="13">The sequence shown here is derived from an EMBL/GenBank/DDBJ whole genome shotgun (WGS) entry which is preliminary data.</text>
</comment>
<dbReference type="GO" id="GO:0046930">
    <property type="term" value="C:pore complex"/>
    <property type="evidence" value="ECO:0007669"/>
    <property type="project" value="UniProtKB-KW"/>
</dbReference>
<feature type="chain" id="PRO_5022692319" evidence="11">
    <location>
        <begin position="20"/>
        <end position="332"/>
    </location>
</feature>
<evidence type="ECO:0000256" key="10">
    <source>
        <dbReference type="ARBA" id="ARBA00023237"/>
    </source>
</evidence>
<feature type="signal peptide" evidence="11">
    <location>
        <begin position="1"/>
        <end position="19"/>
    </location>
</feature>
<organism evidence="13 14">
    <name type="scientific">Piscinibacter aquaticus</name>
    <dbReference type="NCBI Taxonomy" id="392597"/>
    <lineage>
        <taxon>Bacteria</taxon>
        <taxon>Pseudomonadati</taxon>
        <taxon>Pseudomonadota</taxon>
        <taxon>Betaproteobacteria</taxon>
        <taxon>Burkholderiales</taxon>
        <taxon>Sphaerotilaceae</taxon>
        <taxon>Piscinibacter</taxon>
    </lineage>
</organism>
<dbReference type="InterPro" id="IPR050298">
    <property type="entry name" value="Gram-neg_bact_OMP"/>
</dbReference>
<evidence type="ECO:0000256" key="4">
    <source>
        <dbReference type="ARBA" id="ARBA00022452"/>
    </source>
</evidence>
<keyword evidence="4" id="KW-1134">Transmembrane beta strand</keyword>